<gene>
    <name evidence="2" type="ORF">ACFL27_06850</name>
</gene>
<accession>A0ABV6YUN3</accession>
<organism evidence="2 3">
    <name type="scientific">candidate division CSSED10-310 bacterium</name>
    <dbReference type="NCBI Taxonomy" id="2855610"/>
    <lineage>
        <taxon>Bacteria</taxon>
        <taxon>Bacteria division CSSED10-310</taxon>
    </lineage>
</organism>
<reference evidence="2 3" key="1">
    <citation type="submission" date="2024-09" db="EMBL/GenBank/DDBJ databases">
        <title>Laminarin stimulates single cell rates of sulfate reduction while oxygen inhibits transcriptomic activity in coastal marine sediment.</title>
        <authorList>
            <person name="Lindsay M."/>
            <person name="Orcutt B."/>
            <person name="Emerson D."/>
            <person name="Stepanauskas R."/>
            <person name="D'Angelo T."/>
        </authorList>
    </citation>
    <scope>NUCLEOTIDE SEQUENCE [LARGE SCALE GENOMIC DNA]</scope>
    <source>
        <strain evidence="2">SAG AM-311-K15</strain>
    </source>
</reference>
<sequence length="271" mass="31934">MYKEGNKLFNAEEYQKAAQKFQELTKGQFFKKEAWLHTGYCYLSLVRAALDDEEANKYTEQAVQAFTTYLTLVPEDKKIEDYIFNVYMDSRNYEKVLQFLFNKFEQDPNDIRAIQLIIQTYEDTGKIYEAIEWYKKRCEVTPDDSNAYYSFAVFYWRNSYYNQRLETSLRATFVDEGIDLVQQAIELSPEFADGYIYWNLLLREKAKYTKSKSATEKLLEQAKELQKKGSELRKAQQEKEALEKGEPLPTSEDEGDSTDTKEQEETPEEPA</sequence>
<feature type="compositionally biased region" description="Basic and acidic residues" evidence="1">
    <location>
        <begin position="229"/>
        <end position="246"/>
    </location>
</feature>
<protein>
    <submittedName>
        <fullName evidence="2">Tetratricopeptide repeat protein</fullName>
    </submittedName>
</protein>
<comment type="caution">
    <text evidence="2">The sequence shown here is derived from an EMBL/GenBank/DDBJ whole genome shotgun (WGS) entry which is preliminary data.</text>
</comment>
<dbReference type="Proteomes" id="UP001594351">
    <property type="component" value="Unassembled WGS sequence"/>
</dbReference>
<evidence type="ECO:0000256" key="1">
    <source>
        <dbReference type="SAM" id="MobiDB-lite"/>
    </source>
</evidence>
<name>A0ABV6YUN3_UNCC1</name>
<proteinExistence type="predicted"/>
<dbReference type="EMBL" id="JBHPBY010000065">
    <property type="protein sequence ID" value="MFC1849911.1"/>
    <property type="molecule type" value="Genomic_DNA"/>
</dbReference>
<dbReference type="Gene3D" id="1.25.40.10">
    <property type="entry name" value="Tetratricopeptide repeat domain"/>
    <property type="match status" value="2"/>
</dbReference>
<dbReference type="SUPFAM" id="SSF48452">
    <property type="entry name" value="TPR-like"/>
    <property type="match status" value="1"/>
</dbReference>
<dbReference type="InterPro" id="IPR011990">
    <property type="entry name" value="TPR-like_helical_dom_sf"/>
</dbReference>
<evidence type="ECO:0000313" key="3">
    <source>
        <dbReference type="Proteomes" id="UP001594351"/>
    </source>
</evidence>
<feature type="region of interest" description="Disordered" evidence="1">
    <location>
        <begin position="229"/>
        <end position="271"/>
    </location>
</feature>
<evidence type="ECO:0000313" key="2">
    <source>
        <dbReference type="EMBL" id="MFC1849911.1"/>
    </source>
</evidence>
<keyword evidence="3" id="KW-1185">Reference proteome</keyword>